<evidence type="ECO:0000313" key="4">
    <source>
        <dbReference type="Proteomes" id="UP000223559"/>
    </source>
</evidence>
<dbReference type="NCBIfam" id="TIGR02384">
    <property type="entry name" value="RelB_DinJ"/>
    <property type="match status" value="1"/>
</dbReference>
<keyword evidence="4" id="KW-1185">Reference proteome</keyword>
<sequence>MAKSTISIRIDENLKKETEATLENMGLNLTTAVTIFAKTLVKEQKFPFEITADPFYSAENQAYLKKAIAALESKQGETHELIND</sequence>
<dbReference type="GO" id="GO:0006351">
    <property type="term" value="P:DNA-templated transcription"/>
    <property type="evidence" value="ECO:0007669"/>
    <property type="project" value="TreeGrafter"/>
</dbReference>
<name>A0A2D1KR91_9LACO</name>
<dbReference type="Pfam" id="PF04221">
    <property type="entry name" value="RelB"/>
    <property type="match status" value="1"/>
</dbReference>
<dbReference type="Proteomes" id="UP000223559">
    <property type="component" value="Chromosome"/>
</dbReference>
<dbReference type="GO" id="GO:0006355">
    <property type="term" value="P:regulation of DNA-templated transcription"/>
    <property type="evidence" value="ECO:0007669"/>
    <property type="project" value="InterPro"/>
</dbReference>
<evidence type="ECO:0000256" key="1">
    <source>
        <dbReference type="ARBA" id="ARBA00010562"/>
    </source>
</evidence>
<keyword evidence="2" id="KW-1277">Toxin-antitoxin system</keyword>
<reference evidence="3 4" key="1">
    <citation type="submission" date="2016-10" db="EMBL/GenBank/DDBJ databases">
        <title>The whole genome sequencing and assembly of L. cotyniformis subsp. torquens DSM 20004 strain.</title>
        <authorList>
            <person name="Park M.-K."/>
            <person name="Lee Y.-J."/>
            <person name="Yi H."/>
            <person name="Bahn Y.-S."/>
            <person name="Kim J.F."/>
            <person name="Lee D.-W."/>
        </authorList>
    </citation>
    <scope>NUCLEOTIDE SEQUENCE [LARGE SCALE GENOMIC DNA]</scope>
    <source>
        <strain evidence="3 4">DSM 20004</strain>
    </source>
</reference>
<dbReference type="PANTHER" id="PTHR38781:SF1">
    <property type="entry name" value="ANTITOXIN DINJ-RELATED"/>
    <property type="match status" value="1"/>
</dbReference>
<dbReference type="PANTHER" id="PTHR38781">
    <property type="entry name" value="ANTITOXIN DINJ-RELATED"/>
    <property type="match status" value="1"/>
</dbReference>
<dbReference type="AlphaFoldDB" id="A0A2D1KR91"/>
<protein>
    <submittedName>
        <fullName evidence="3">Addiction module antitoxin RelB</fullName>
    </submittedName>
</protein>
<comment type="similarity">
    <text evidence="1">Belongs to the RelB/DinJ antitoxin family.</text>
</comment>
<dbReference type="InterPro" id="IPR007337">
    <property type="entry name" value="RelB/DinJ"/>
</dbReference>
<dbReference type="EMBL" id="CP017697">
    <property type="protein sequence ID" value="ATO44562.1"/>
    <property type="molecule type" value="Genomic_DNA"/>
</dbReference>
<dbReference type="OrthoDB" id="9804867at2"/>
<dbReference type="InterPro" id="IPR013321">
    <property type="entry name" value="Arc_rbn_hlx_hlx"/>
</dbReference>
<dbReference type="RefSeq" id="WP_010010291.1">
    <property type="nucleotide sequence ID" value="NZ_AZDC01000080.1"/>
</dbReference>
<evidence type="ECO:0000313" key="3">
    <source>
        <dbReference type="EMBL" id="ATO44562.1"/>
    </source>
</evidence>
<dbReference type="Gene3D" id="1.10.1220.10">
    <property type="entry name" value="Met repressor-like"/>
    <property type="match status" value="1"/>
</dbReference>
<gene>
    <name evidence="3" type="ORF">LC20004_11905</name>
</gene>
<dbReference type="KEGG" id="lcy:LC20004_11905"/>
<accession>A0A2D1KR91</accession>
<organism evidence="3 4">
    <name type="scientific">Loigolactobacillus coryniformis subsp. torquens DSM 20004 = KCTC 3535</name>
    <dbReference type="NCBI Taxonomy" id="1423822"/>
    <lineage>
        <taxon>Bacteria</taxon>
        <taxon>Bacillati</taxon>
        <taxon>Bacillota</taxon>
        <taxon>Bacilli</taxon>
        <taxon>Lactobacillales</taxon>
        <taxon>Lactobacillaceae</taxon>
        <taxon>Loigolactobacillus</taxon>
    </lineage>
</organism>
<proteinExistence type="inferred from homology"/>
<evidence type="ECO:0000256" key="2">
    <source>
        <dbReference type="ARBA" id="ARBA00022649"/>
    </source>
</evidence>